<dbReference type="Proteomes" id="UP000824202">
    <property type="component" value="Unassembled WGS sequence"/>
</dbReference>
<accession>A0A9D1V0S9</accession>
<comment type="similarity">
    <text evidence="13">Belongs to the LpxK family.</text>
</comment>
<evidence type="ECO:0000256" key="4">
    <source>
        <dbReference type="ARBA" id="ARBA00016436"/>
    </source>
</evidence>
<evidence type="ECO:0000256" key="10">
    <source>
        <dbReference type="ARBA" id="ARBA00022840"/>
    </source>
</evidence>
<evidence type="ECO:0000256" key="6">
    <source>
        <dbReference type="ARBA" id="ARBA00022556"/>
    </source>
</evidence>
<keyword evidence="10 13" id="KW-0067">ATP-binding</keyword>
<organism evidence="14 15">
    <name type="scientific">Candidatus Odoribacter faecigallinarum</name>
    <dbReference type="NCBI Taxonomy" id="2838706"/>
    <lineage>
        <taxon>Bacteria</taxon>
        <taxon>Pseudomonadati</taxon>
        <taxon>Bacteroidota</taxon>
        <taxon>Bacteroidia</taxon>
        <taxon>Bacteroidales</taxon>
        <taxon>Odoribacteraceae</taxon>
        <taxon>Odoribacter</taxon>
    </lineage>
</organism>
<evidence type="ECO:0000313" key="14">
    <source>
        <dbReference type="EMBL" id="HIX03843.1"/>
    </source>
</evidence>
<comment type="caution">
    <text evidence="14">The sequence shown here is derived from an EMBL/GenBank/DDBJ whole genome shotgun (WGS) entry which is preliminary data.</text>
</comment>
<dbReference type="PANTHER" id="PTHR42724">
    <property type="entry name" value="TETRAACYLDISACCHARIDE 4'-KINASE"/>
    <property type="match status" value="1"/>
</dbReference>
<keyword evidence="7 13" id="KW-0808">Transferase</keyword>
<evidence type="ECO:0000256" key="7">
    <source>
        <dbReference type="ARBA" id="ARBA00022679"/>
    </source>
</evidence>
<reference evidence="14" key="2">
    <citation type="submission" date="2021-04" db="EMBL/GenBank/DDBJ databases">
        <authorList>
            <person name="Gilroy R."/>
        </authorList>
    </citation>
    <scope>NUCLEOTIDE SEQUENCE</scope>
    <source>
        <strain evidence="14">23274</strain>
    </source>
</reference>
<dbReference type="GO" id="GO:0009244">
    <property type="term" value="P:lipopolysaccharide core region biosynthetic process"/>
    <property type="evidence" value="ECO:0007669"/>
    <property type="project" value="TreeGrafter"/>
</dbReference>
<evidence type="ECO:0000256" key="11">
    <source>
        <dbReference type="ARBA" id="ARBA00023098"/>
    </source>
</evidence>
<dbReference type="InterPro" id="IPR003758">
    <property type="entry name" value="LpxK"/>
</dbReference>
<evidence type="ECO:0000313" key="15">
    <source>
        <dbReference type="Proteomes" id="UP000824202"/>
    </source>
</evidence>
<name>A0A9D1V0S9_9BACT</name>
<dbReference type="GO" id="GO:0005886">
    <property type="term" value="C:plasma membrane"/>
    <property type="evidence" value="ECO:0007669"/>
    <property type="project" value="TreeGrafter"/>
</dbReference>
<evidence type="ECO:0000256" key="8">
    <source>
        <dbReference type="ARBA" id="ARBA00022741"/>
    </source>
</evidence>
<gene>
    <name evidence="13 14" type="primary">lpxK</name>
    <name evidence="14" type="ORF">H9863_06985</name>
</gene>
<comment type="pathway">
    <text evidence="2 13">Glycolipid biosynthesis; lipid IV(A) biosynthesis; lipid IV(A) from (3R)-3-hydroxytetradecanoyl-[acyl-carrier-protein] and UDP-N-acetyl-alpha-D-glucosamine: step 6/6.</text>
</comment>
<protein>
    <recommendedName>
        <fullName evidence="4 13">Tetraacyldisaccharide 4'-kinase</fullName>
        <ecNumber evidence="3 13">2.7.1.130</ecNumber>
    </recommendedName>
    <alternativeName>
        <fullName evidence="12 13">Lipid A 4'-kinase</fullName>
    </alternativeName>
</protein>
<dbReference type="GO" id="GO:0005524">
    <property type="term" value="F:ATP binding"/>
    <property type="evidence" value="ECO:0007669"/>
    <property type="project" value="UniProtKB-UniRule"/>
</dbReference>
<evidence type="ECO:0000256" key="2">
    <source>
        <dbReference type="ARBA" id="ARBA00004870"/>
    </source>
</evidence>
<sequence length="347" mass="39710">MKLLLLPFSLLYGIGVGFRNFLFDIGILKSKRFQVPIICIGNITVGGTGKTPHTELLIETLKEKFRVACLSRGYKRKTSGFRLATPESTAADIGDEPLQIHRKFPDILVACDAKRVRGIEKLSMLPTPPQVILLDDAFQHRYVQADKNIVLIDYNRPVTEDHLLPWGRLRESCHALKRADYIIVTKCPPNLSPIDQRIWSKHLKIKPYQRLFFSMTGYGEIHSLVPGSPIPQPSPACGILCLTGIAQPAAYAEHLKTYSSHITELHYPDHHNFNNKDIQHITQVFQAIPQEEKYIFTTEKDAVRLEACSLPEEIRERLFYIPVVPKFIREQNVFLNEISEYVRKNQK</sequence>
<keyword evidence="6 13" id="KW-0441">Lipid A biosynthesis</keyword>
<comment type="catalytic activity">
    <reaction evidence="13">
        <text>a lipid A disaccharide + ATP = a lipid IVA + ADP + H(+)</text>
        <dbReference type="Rhea" id="RHEA:67840"/>
        <dbReference type="ChEBI" id="CHEBI:15378"/>
        <dbReference type="ChEBI" id="CHEBI:30616"/>
        <dbReference type="ChEBI" id="CHEBI:176343"/>
        <dbReference type="ChEBI" id="CHEBI:176425"/>
        <dbReference type="ChEBI" id="CHEBI:456216"/>
        <dbReference type="EC" id="2.7.1.130"/>
    </reaction>
</comment>
<keyword evidence="11 13" id="KW-0443">Lipid metabolism</keyword>
<evidence type="ECO:0000256" key="12">
    <source>
        <dbReference type="ARBA" id="ARBA00029757"/>
    </source>
</evidence>
<dbReference type="GO" id="GO:0009245">
    <property type="term" value="P:lipid A biosynthetic process"/>
    <property type="evidence" value="ECO:0007669"/>
    <property type="project" value="UniProtKB-UniRule"/>
</dbReference>
<dbReference type="AlphaFoldDB" id="A0A9D1V0S9"/>
<evidence type="ECO:0000256" key="9">
    <source>
        <dbReference type="ARBA" id="ARBA00022777"/>
    </source>
</evidence>
<evidence type="ECO:0000256" key="13">
    <source>
        <dbReference type="HAMAP-Rule" id="MF_00409"/>
    </source>
</evidence>
<keyword evidence="5 13" id="KW-0444">Lipid biosynthesis</keyword>
<comment type="function">
    <text evidence="1 13">Transfers the gamma-phosphate of ATP to the 4'-position of a tetraacyldisaccharide 1-phosphate intermediate (termed DS-1-P) to form tetraacyldisaccharide 1,4'-bis-phosphate (lipid IVA).</text>
</comment>
<reference evidence="14" key="1">
    <citation type="journal article" date="2021" name="PeerJ">
        <title>Extensive microbial diversity within the chicken gut microbiome revealed by metagenomics and culture.</title>
        <authorList>
            <person name="Gilroy R."/>
            <person name="Ravi A."/>
            <person name="Getino M."/>
            <person name="Pursley I."/>
            <person name="Horton D.L."/>
            <person name="Alikhan N.F."/>
            <person name="Baker D."/>
            <person name="Gharbi K."/>
            <person name="Hall N."/>
            <person name="Watson M."/>
            <person name="Adriaenssens E.M."/>
            <person name="Foster-Nyarko E."/>
            <person name="Jarju S."/>
            <person name="Secka A."/>
            <person name="Antonio M."/>
            <person name="Oren A."/>
            <person name="Chaudhuri R.R."/>
            <person name="La Ragione R."/>
            <person name="Hildebrand F."/>
            <person name="Pallen M.J."/>
        </authorList>
    </citation>
    <scope>NUCLEOTIDE SEQUENCE</scope>
    <source>
        <strain evidence="14">23274</strain>
    </source>
</reference>
<dbReference type="PANTHER" id="PTHR42724:SF1">
    <property type="entry name" value="TETRAACYLDISACCHARIDE 4'-KINASE, MITOCHONDRIAL-RELATED"/>
    <property type="match status" value="1"/>
</dbReference>
<dbReference type="EC" id="2.7.1.130" evidence="3 13"/>
<keyword evidence="8 13" id="KW-0547">Nucleotide-binding</keyword>
<dbReference type="Pfam" id="PF02606">
    <property type="entry name" value="LpxK"/>
    <property type="match status" value="1"/>
</dbReference>
<feature type="binding site" evidence="13">
    <location>
        <begin position="44"/>
        <end position="51"/>
    </location>
    <ligand>
        <name>ATP</name>
        <dbReference type="ChEBI" id="CHEBI:30616"/>
    </ligand>
</feature>
<dbReference type="EMBL" id="DXFT01000135">
    <property type="protein sequence ID" value="HIX03843.1"/>
    <property type="molecule type" value="Genomic_DNA"/>
</dbReference>
<evidence type="ECO:0000256" key="3">
    <source>
        <dbReference type="ARBA" id="ARBA00012071"/>
    </source>
</evidence>
<proteinExistence type="inferred from homology"/>
<dbReference type="GO" id="GO:0009029">
    <property type="term" value="F:lipid-A 4'-kinase activity"/>
    <property type="evidence" value="ECO:0007669"/>
    <property type="project" value="UniProtKB-UniRule"/>
</dbReference>
<dbReference type="InterPro" id="IPR027417">
    <property type="entry name" value="P-loop_NTPase"/>
</dbReference>
<evidence type="ECO:0000256" key="5">
    <source>
        <dbReference type="ARBA" id="ARBA00022516"/>
    </source>
</evidence>
<keyword evidence="9 13" id="KW-0418">Kinase</keyword>
<dbReference type="SUPFAM" id="SSF52540">
    <property type="entry name" value="P-loop containing nucleoside triphosphate hydrolases"/>
    <property type="match status" value="1"/>
</dbReference>
<dbReference type="NCBIfam" id="TIGR00682">
    <property type="entry name" value="lpxK"/>
    <property type="match status" value="1"/>
</dbReference>
<evidence type="ECO:0000256" key="1">
    <source>
        <dbReference type="ARBA" id="ARBA00002274"/>
    </source>
</evidence>
<dbReference type="HAMAP" id="MF_00409">
    <property type="entry name" value="LpxK"/>
    <property type="match status" value="1"/>
</dbReference>